<evidence type="ECO:0000259" key="2">
    <source>
        <dbReference type="PROSITE" id="PS50206"/>
    </source>
</evidence>
<dbReference type="RefSeq" id="WP_053935766.1">
    <property type="nucleotide sequence ID" value="NZ_LAQT01000001.1"/>
</dbReference>
<dbReference type="SUPFAM" id="SSF52821">
    <property type="entry name" value="Rhodanese/Cell cycle control phosphatase"/>
    <property type="match status" value="4"/>
</dbReference>
<dbReference type="InterPro" id="IPR001763">
    <property type="entry name" value="Rhodanese-like_dom"/>
</dbReference>
<dbReference type="Gene3D" id="3.40.250.10">
    <property type="entry name" value="Rhodanese-like domain"/>
    <property type="match status" value="4"/>
</dbReference>
<dbReference type="AlphaFoldDB" id="A0A0N0GQT1"/>
<evidence type="ECO:0000313" key="4">
    <source>
        <dbReference type="Proteomes" id="UP000037939"/>
    </source>
</evidence>
<accession>A0A0N0GQT1</accession>
<feature type="domain" description="Rhodanese" evidence="2">
    <location>
        <begin position="150"/>
        <end position="241"/>
    </location>
</feature>
<dbReference type="SMART" id="SM00450">
    <property type="entry name" value="RHOD"/>
    <property type="match status" value="4"/>
</dbReference>
<dbReference type="OrthoDB" id="9814704at2"/>
<dbReference type="PANTHER" id="PTHR43855:SF1">
    <property type="entry name" value="THIOSULFATE SULFURTRANSFERASE"/>
    <property type="match status" value="1"/>
</dbReference>
<dbReference type="EMBL" id="LAQT01000001">
    <property type="protein sequence ID" value="KPC55031.1"/>
    <property type="molecule type" value="Genomic_DNA"/>
</dbReference>
<feature type="domain" description="Rhodanese" evidence="2">
    <location>
        <begin position="27"/>
        <end position="117"/>
    </location>
</feature>
<evidence type="ECO:0000256" key="1">
    <source>
        <dbReference type="ARBA" id="ARBA00022737"/>
    </source>
</evidence>
<dbReference type="PROSITE" id="PS50206">
    <property type="entry name" value="RHODANESE_3"/>
    <property type="match status" value="4"/>
</dbReference>
<feature type="domain" description="Rhodanese" evidence="2">
    <location>
        <begin position="396"/>
        <end position="482"/>
    </location>
</feature>
<dbReference type="InterPro" id="IPR051126">
    <property type="entry name" value="Thiosulfate_sulfurtransferase"/>
</dbReference>
<feature type="domain" description="Rhodanese" evidence="2">
    <location>
        <begin position="286"/>
        <end position="375"/>
    </location>
</feature>
<organism evidence="3 4">
    <name type="scientific">Amantichitinum ursilacus</name>
    <dbReference type="NCBI Taxonomy" id="857265"/>
    <lineage>
        <taxon>Bacteria</taxon>
        <taxon>Pseudomonadati</taxon>
        <taxon>Pseudomonadota</taxon>
        <taxon>Betaproteobacteria</taxon>
        <taxon>Neisseriales</taxon>
        <taxon>Chitinibacteraceae</taxon>
        <taxon>Amantichitinum</taxon>
    </lineage>
</organism>
<protein>
    <submittedName>
        <fullName evidence="3">Molybdopterin biosynthesis protein MoeB</fullName>
    </submittedName>
</protein>
<dbReference type="CDD" id="cd01534">
    <property type="entry name" value="4RHOD_Repeat_3"/>
    <property type="match status" value="1"/>
</dbReference>
<keyword evidence="1" id="KW-0677">Repeat</keyword>
<proteinExistence type="predicted"/>
<dbReference type="Proteomes" id="UP000037939">
    <property type="component" value="Unassembled WGS sequence"/>
</dbReference>
<dbReference type="InterPro" id="IPR036873">
    <property type="entry name" value="Rhodanese-like_dom_sf"/>
</dbReference>
<dbReference type="PATRIC" id="fig|857265.3.peg.39"/>
<dbReference type="Pfam" id="PF00581">
    <property type="entry name" value="Rhodanese"/>
    <property type="match status" value="4"/>
</dbReference>
<keyword evidence="4" id="KW-1185">Reference proteome</keyword>
<comment type="caution">
    <text evidence="3">The sequence shown here is derived from an EMBL/GenBank/DDBJ whole genome shotgun (WGS) entry which is preliminary data.</text>
</comment>
<gene>
    <name evidence="3" type="ORF">WG78_00190</name>
</gene>
<sequence length="535" mass="57398">MNAPLAAASTPTFAVTTGAAVRAALSAGQEIALLDVREEAPFALAHPLFAANLPLGRIELEALERIPRLSTQLVIYDNGEGLAVRAAQRLQQLGYTQISLLADGLAGWRNGGGEIFQDVNAPSKAFGELVEAQRHTPSLSAEEVQALLDAKADVVVVDARRFDEYNTMNIPGSRSVPGGELVLRIRDLAPDPATRVIVNCAGRTRSIIGTQSLVNAGLPNPVTALRNGTIGWTLAGQSLERGQTRRAGDYSPDARAWAAPQARDLADRTGVQRLDLAGLRQLQAETHRTTYLFDVRDPAEYAAGHLPAFINAPGGQLVQETDHVAPVRGARIVLVDDDGVRANMAAHWLAQMNWTVWVLDGVAAKAFSETGARVPLRPAVGNVARITPRQVQPQLQNGRVVLVDLSPSPRYRKGHIAGAWFALRTGLEHADLPAAEHYVLTSTDGVLAAYAAAEHPTLHGARVSVLDGGNQAWLDAKLPLETENARYASAAEDVYRRPYEGTDNAVAAMQAYLDWEYGLVAQLGIDGTHGFKVLQ</sequence>
<dbReference type="STRING" id="857265.WG78_00190"/>
<evidence type="ECO:0000313" key="3">
    <source>
        <dbReference type="EMBL" id="KPC55031.1"/>
    </source>
</evidence>
<dbReference type="PANTHER" id="PTHR43855">
    <property type="entry name" value="THIOSULFATE SULFURTRANSFERASE"/>
    <property type="match status" value="1"/>
</dbReference>
<reference evidence="3 4" key="1">
    <citation type="submission" date="2015-07" db="EMBL/GenBank/DDBJ databases">
        <title>Draft genome sequence of the Amantichitinum ursilacus IGB-41, a new chitin-degrading bacterium.</title>
        <authorList>
            <person name="Kirstahler P."/>
            <person name="Guenther M."/>
            <person name="Grumaz C."/>
            <person name="Rupp S."/>
            <person name="Zibek S."/>
            <person name="Sohn K."/>
        </authorList>
    </citation>
    <scope>NUCLEOTIDE SEQUENCE [LARGE SCALE GENOMIC DNA]</scope>
    <source>
        <strain evidence="3 4">IGB-41</strain>
    </source>
</reference>
<name>A0A0N0GQT1_9NEIS</name>